<feature type="transmembrane region" description="Helical" evidence="4">
    <location>
        <begin position="356"/>
        <end position="377"/>
    </location>
</feature>
<accession>A0AAV4LH06</accession>
<protein>
    <submittedName>
        <fullName evidence="5">Spore germination protein</fullName>
    </submittedName>
</protein>
<evidence type="ECO:0000256" key="4">
    <source>
        <dbReference type="SAM" id="Phobius"/>
    </source>
</evidence>
<proteinExistence type="inferred from homology"/>
<evidence type="ECO:0000256" key="3">
    <source>
        <dbReference type="SAM" id="MobiDB-lite"/>
    </source>
</evidence>
<dbReference type="EMBL" id="BOQE01000001">
    <property type="protein sequence ID" value="GIM46933.1"/>
    <property type="molecule type" value="Genomic_DNA"/>
</dbReference>
<feature type="transmembrane region" description="Helical" evidence="4">
    <location>
        <begin position="462"/>
        <end position="481"/>
    </location>
</feature>
<feature type="compositionally biased region" description="Basic and acidic residues" evidence="3">
    <location>
        <begin position="601"/>
        <end position="618"/>
    </location>
</feature>
<comment type="caution">
    <text evidence="5">The sequence shown here is derived from an EMBL/GenBank/DDBJ whole genome shotgun (WGS) entry which is preliminary data.</text>
</comment>
<organism evidence="5 6">
    <name type="scientific">Collibacillus ludicampi</name>
    <dbReference type="NCBI Taxonomy" id="2771369"/>
    <lineage>
        <taxon>Bacteria</taxon>
        <taxon>Bacillati</taxon>
        <taxon>Bacillota</taxon>
        <taxon>Bacilli</taxon>
        <taxon>Bacillales</taxon>
        <taxon>Alicyclobacillaceae</taxon>
        <taxon>Collibacillus</taxon>
    </lineage>
</organism>
<feature type="transmembrane region" description="Helical" evidence="4">
    <location>
        <begin position="398"/>
        <end position="417"/>
    </location>
</feature>
<dbReference type="RefSeq" id="WP_282199969.1">
    <property type="nucleotide sequence ID" value="NZ_BOQE01000001.1"/>
</dbReference>
<gene>
    <name evidence="5" type="ORF">DNHGIG_24820</name>
</gene>
<keyword evidence="2 4" id="KW-0472">Membrane</keyword>
<reference evidence="5" key="1">
    <citation type="journal article" date="2023" name="Int. J. Syst. Evol. Microbiol.">
        <title>Collibacillus ludicampi gen. nov., sp. nov., a new soil bacterium of the family Alicyclobacillaceae.</title>
        <authorList>
            <person name="Jojima T."/>
            <person name="Ioku Y."/>
            <person name="Fukuta Y."/>
            <person name="Shirasaka N."/>
            <person name="Matsumura Y."/>
            <person name="Mori M."/>
        </authorList>
    </citation>
    <scope>NUCLEOTIDE SEQUENCE</scope>
    <source>
        <strain evidence="5">TP075</strain>
    </source>
</reference>
<keyword evidence="4" id="KW-0812">Transmembrane</keyword>
<dbReference type="InterPro" id="IPR050768">
    <property type="entry name" value="UPF0353/GerABKA_families"/>
</dbReference>
<keyword evidence="4" id="KW-1133">Transmembrane helix</keyword>
<feature type="region of interest" description="Disordered" evidence="3">
    <location>
        <begin position="593"/>
        <end position="628"/>
    </location>
</feature>
<dbReference type="Proteomes" id="UP001057291">
    <property type="component" value="Unassembled WGS sequence"/>
</dbReference>
<feature type="compositionally biased region" description="Basic and acidic residues" evidence="3">
    <location>
        <begin position="36"/>
        <end position="67"/>
    </location>
</feature>
<feature type="region of interest" description="Disordered" evidence="3">
    <location>
        <begin position="21"/>
        <end position="102"/>
    </location>
</feature>
<name>A0AAV4LH06_9BACL</name>
<keyword evidence="6" id="KW-1185">Reference proteome</keyword>
<dbReference type="GO" id="GO:0009847">
    <property type="term" value="P:spore germination"/>
    <property type="evidence" value="ECO:0007669"/>
    <property type="project" value="InterPro"/>
</dbReference>
<evidence type="ECO:0000256" key="1">
    <source>
        <dbReference type="ARBA" id="ARBA00005278"/>
    </source>
</evidence>
<dbReference type="PANTHER" id="PTHR22550:SF5">
    <property type="entry name" value="LEUCINE ZIPPER PROTEIN 4"/>
    <property type="match status" value="1"/>
</dbReference>
<dbReference type="PANTHER" id="PTHR22550">
    <property type="entry name" value="SPORE GERMINATION PROTEIN"/>
    <property type="match status" value="1"/>
</dbReference>
<dbReference type="InterPro" id="IPR004995">
    <property type="entry name" value="Spore_Ger"/>
</dbReference>
<sequence length="628" mass="71173">MSFWSRVSRIFTVDDSILDERFSLGDRDEDDDREEREEQAADDQGHQSVDDKENEQEKRSNPRDKKTFVKPIPLQELKQQELDKKVKKREKERQRTNEDEDSHIPEELYCNLQENRKTIEAIFRLPRNKDVVVREFTIASGSIRCFAVFVDGLSDKKVINFHLLEPLMVLSNIAEESSAEDKFKRVKEELLPSNQVSESSKWVDVKNGILAGSTAVFIDGVNKAIVMETKGWEHRSVSQARTESVVIGPQDAFTENFRANTGLVRARLRSERLVTEMMQVGKLGITDVAIMYIDGLTNPKLVREVKRRIKAIDVDFIQDSGILGQFIEDSPINIVPKIMLTERPDRVASFLVEGHVAIFVGQSPFVLIVPVLFWSMLHTSEDAFIRWPLGTFSRLIRFVSLVFALLLPSFYIALTNYHPEMIPTDLMLAISASRERVPFPVVFEVVLMELSLEFIREAGIRIPSVIGPTIGIVGALILGQAAVQAGIISPLLVVAVAVTALASFTIPNQIFAFSVRVLRFLYLMLAAVYGFYGVALGVMVSVMFLSTIYSFGVPYLSPITPYRRSSADVVIRGKVMDQKTRNWALRPLDTRRQGEYSRPWDPMEHDSKEARRASEKKNTPNRNQGDES</sequence>
<comment type="similarity">
    <text evidence="1">Belongs to the GerABKA family.</text>
</comment>
<evidence type="ECO:0000256" key="2">
    <source>
        <dbReference type="ARBA" id="ARBA00023136"/>
    </source>
</evidence>
<feature type="compositionally biased region" description="Basic and acidic residues" evidence="3">
    <location>
        <begin position="78"/>
        <end position="102"/>
    </location>
</feature>
<evidence type="ECO:0000313" key="6">
    <source>
        <dbReference type="Proteomes" id="UP001057291"/>
    </source>
</evidence>
<dbReference type="GO" id="GO:0016020">
    <property type="term" value="C:membrane"/>
    <property type="evidence" value="ECO:0007669"/>
    <property type="project" value="InterPro"/>
</dbReference>
<dbReference type="AlphaFoldDB" id="A0AAV4LH06"/>
<dbReference type="Pfam" id="PF03323">
    <property type="entry name" value="GerA"/>
    <property type="match status" value="1"/>
</dbReference>
<evidence type="ECO:0000313" key="5">
    <source>
        <dbReference type="EMBL" id="GIM46933.1"/>
    </source>
</evidence>
<feature type="transmembrane region" description="Helical" evidence="4">
    <location>
        <begin position="487"/>
        <end position="506"/>
    </location>
</feature>